<evidence type="ECO:0000313" key="2">
    <source>
        <dbReference type="EMBL" id="PMM43591.1"/>
    </source>
</evidence>
<sequence>MVVIGVFRLLYMGLENQVTPSLTELRPEHFDSAIRHAMTVKKLARTTLSPWGERLAMIASILDKHRLTPVLLEWENPIPRQGSRGGSEQAARGDKKAKKERAEKLPKTEVLVYLAALWVNYEHIEEKDKSLLCMAIILLLAGFRMDEFVGLDINCIPTREEYEQAELELDPQTGVYIKPLRIRAWAKKKAEWDEKIVPPAAVDTVYKVVERLKALSAPHRYTTKLLLEEGKWDKFAEFDDDDLLTAKQIQTLLGISGHSTSNTITAIKRLGVEKATESSNRNTLFRVGDIHEAASDAYRERVALIKDGLGHEGLAIPIWRFLTLRYHNQYTPKERLNVFVEPLSGTQIQDFFRGRDYITRIQKSGVGGEQRRIESVFERYSFTELEGMTETVRTHQFRHLLNTMMQESDMFSQEDIAKNFLRTNTQDNDSYNHQVEPKKYAERNRHIQESVLKKLNIDAEQAKKVVQRFPLLSKEELQHDLDESGSYHFMDIGRCRHDYTQSPCGMHYSCLRNCINYKREKGNTTEIDKITARLERTEQQMVLANEDADDDFTGANNWYLNHKELVEGCKAALAIEDDPSFAVGGIIQVFPDGIDNCEEEGDE</sequence>
<proteinExistence type="predicted"/>
<evidence type="ECO:0000256" key="1">
    <source>
        <dbReference type="SAM" id="MobiDB-lite"/>
    </source>
</evidence>
<accession>A0A2N7JNC1</accession>
<dbReference type="Proteomes" id="UP000235533">
    <property type="component" value="Unassembled WGS sequence"/>
</dbReference>
<dbReference type="AlphaFoldDB" id="A0A2N7JNC1"/>
<protein>
    <recommendedName>
        <fullName evidence="4">Integrase</fullName>
    </recommendedName>
</protein>
<reference evidence="3" key="1">
    <citation type="submission" date="2016-07" db="EMBL/GenBank/DDBJ databases">
        <title>Nontailed viruses are major unrecognized killers of bacteria in the ocean.</title>
        <authorList>
            <person name="Kauffman K."/>
            <person name="Hussain F."/>
            <person name="Yang J."/>
            <person name="Arevalo P."/>
            <person name="Brown J."/>
            <person name="Cutler M."/>
            <person name="Kelly L."/>
            <person name="Polz M.F."/>
        </authorList>
    </citation>
    <scope>NUCLEOTIDE SEQUENCE [LARGE SCALE GENOMIC DNA]</scope>
    <source>
        <strain evidence="3">10N.261.48.B5</strain>
    </source>
</reference>
<feature type="region of interest" description="Disordered" evidence="1">
    <location>
        <begin position="78"/>
        <end position="101"/>
    </location>
</feature>
<dbReference type="EMBL" id="MCZF01000259">
    <property type="protein sequence ID" value="PMM43591.1"/>
    <property type="molecule type" value="Genomic_DNA"/>
</dbReference>
<comment type="caution">
    <text evidence="2">The sequence shown here is derived from an EMBL/GenBank/DDBJ whole genome shotgun (WGS) entry which is preliminary data.</text>
</comment>
<evidence type="ECO:0008006" key="4">
    <source>
        <dbReference type="Google" id="ProtNLM"/>
    </source>
</evidence>
<name>A0A2N7JNC1_VIBSP</name>
<evidence type="ECO:0000313" key="3">
    <source>
        <dbReference type="Proteomes" id="UP000235533"/>
    </source>
</evidence>
<gene>
    <name evidence="2" type="ORF">BCT54_06265</name>
</gene>
<organism evidence="2 3">
    <name type="scientific">Vibrio splendidus</name>
    <dbReference type="NCBI Taxonomy" id="29497"/>
    <lineage>
        <taxon>Bacteria</taxon>
        <taxon>Pseudomonadati</taxon>
        <taxon>Pseudomonadota</taxon>
        <taxon>Gammaproteobacteria</taxon>
        <taxon>Vibrionales</taxon>
        <taxon>Vibrionaceae</taxon>
        <taxon>Vibrio</taxon>
    </lineage>
</organism>